<dbReference type="EMBL" id="VKKU01000001">
    <property type="protein sequence ID" value="TSB04565.1"/>
    <property type="molecule type" value="Genomic_DNA"/>
</dbReference>
<gene>
    <name evidence="2" type="ORF">FOM92_03880</name>
</gene>
<organism evidence="2 3">
    <name type="scientific">Sphingorhabdus contaminans</name>
    <dbReference type="NCBI Taxonomy" id="1343899"/>
    <lineage>
        <taxon>Bacteria</taxon>
        <taxon>Pseudomonadati</taxon>
        <taxon>Pseudomonadota</taxon>
        <taxon>Alphaproteobacteria</taxon>
        <taxon>Sphingomonadales</taxon>
        <taxon>Sphingomonadaceae</taxon>
        <taxon>Sphingorhabdus</taxon>
    </lineage>
</organism>
<keyword evidence="3" id="KW-1185">Reference proteome</keyword>
<dbReference type="Proteomes" id="UP000320160">
    <property type="component" value="Unassembled WGS sequence"/>
</dbReference>
<sequence length="268" mass="29337">MSFSWNCPFCSSTQTVVPDKHTVYDHHIKFEHQAEGLMMSRMSATSCANRSCQRTSFRIQIGGATYTGSSWTFKSGSILFSQQIVPQGTAKPQPSYIPSAIVEDYTEACLIRELSPKAAATLIRRCIQGMIRDFAGISKPRLIDEIKALRKAIDDGSADRSISIESVDAIDAVRSIGNIGAHMERDINEIVEVDPGEAQALIELVEMLFDEWYSAREKRRKRLSSVLNIADDKKATKSGVVVANASVVNAMLGMPQASDSDNDVAGAD</sequence>
<dbReference type="AlphaFoldDB" id="A0A553WIN5"/>
<evidence type="ECO:0000259" key="1">
    <source>
        <dbReference type="Pfam" id="PF13643"/>
    </source>
</evidence>
<protein>
    <submittedName>
        <fullName evidence="2">DUF4145 domain-containing protein</fullName>
    </submittedName>
</protein>
<dbReference type="OrthoDB" id="9808624at2"/>
<dbReference type="Pfam" id="PF13643">
    <property type="entry name" value="DUF4145"/>
    <property type="match status" value="1"/>
</dbReference>
<name>A0A553WIN5_9SPHN</name>
<dbReference type="InterPro" id="IPR025285">
    <property type="entry name" value="DUF4145"/>
</dbReference>
<reference evidence="2 3" key="1">
    <citation type="submission" date="2019-07" db="EMBL/GenBank/DDBJ databases">
        <authorList>
            <person name="Park M."/>
        </authorList>
    </citation>
    <scope>NUCLEOTIDE SEQUENCE [LARGE SCALE GENOMIC DNA]</scope>
    <source>
        <strain evidence="2 3">KCTC32445</strain>
    </source>
</reference>
<dbReference type="RefSeq" id="WP_143775453.1">
    <property type="nucleotide sequence ID" value="NZ_VKKU01000001.1"/>
</dbReference>
<accession>A0A553WIN5</accession>
<feature type="domain" description="DUF4145" evidence="1">
    <location>
        <begin position="107"/>
        <end position="205"/>
    </location>
</feature>
<proteinExistence type="predicted"/>
<evidence type="ECO:0000313" key="2">
    <source>
        <dbReference type="EMBL" id="TSB04565.1"/>
    </source>
</evidence>
<evidence type="ECO:0000313" key="3">
    <source>
        <dbReference type="Proteomes" id="UP000320160"/>
    </source>
</evidence>
<comment type="caution">
    <text evidence="2">The sequence shown here is derived from an EMBL/GenBank/DDBJ whole genome shotgun (WGS) entry which is preliminary data.</text>
</comment>